<keyword evidence="1" id="KW-0732">Signal</keyword>
<evidence type="ECO:0000313" key="3">
    <source>
        <dbReference type="Proteomes" id="UP000002316"/>
    </source>
</evidence>
<dbReference type="EMBL" id="FN554967">
    <property type="protein sequence ID" value="CBH10624.1"/>
    <property type="molecule type" value="Genomic_DNA"/>
</dbReference>
<reference evidence="3" key="1">
    <citation type="journal article" date="2010" name="PLoS Negl. Trop. Dis.">
        <title>The genome sequence of Trypanosoma brucei gambiense, causative agent of chronic human african trypanosomiasis.</title>
        <authorList>
            <person name="Jackson A.P."/>
            <person name="Sanders M."/>
            <person name="Berry A."/>
            <person name="McQuillan J."/>
            <person name="Aslett M.A."/>
            <person name="Quail M.A."/>
            <person name="Chukualim B."/>
            <person name="Capewell P."/>
            <person name="MacLeod A."/>
            <person name="Melville S.E."/>
            <person name="Gibson W."/>
            <person name="Barry J.D."/>
            <person name="Berriman M."/>
            <person name="Hertz-Fowler C."/>
        </authorList>
    </citation>
    <scope>NUCLEOTIDE SEQUENCE [LARGE SCALE GENOMIC DNA]</scope>
    <source>
        <strain evidence="3">MHOM/CI/86/DAL972</strain>
    </source>
</reference>
<evidence type="ECO:0000313" key="2">
    <source>
        <dbReference type="EMBL" id="CBH10624.1"/>
    </source>
</evidence>
<dbReference type="Proteomes" id="UP000002316">
    <property type="component" value="Chromosome 4"/>
</dbReference>
<dbReference type="RefSeq" id="XP_011772913.1">
    <property type="nucleotide sequence ID" value="XM_011774611.1"/>
</dbReference>
<sequence>MMRSVAVIFAAIIFVLAEGRAPEISKDESLTTLQQIDCVVKKLSLMINVTEDLLLRTRVRAEEIYGKRYSAEEKYTMWEGLFVHIKRFMKRENSNEMKEILNEMGSVFEAESYLRKKFEVAVSHLEEKVMNVVSTGIRYAATMEEMYRVGLEAVCIVNSTLNYCGDNSTHVTCDRVFFGKHLSEIVSEFDRGTNEHIDLSFTSGTWQSFGGNKLADKVNTASTSLGLVLRHRGIRSSFGKDNVQTNKFRSVEIVNASDLLKLLITPLREINNIISQIESVPSQLLERASRIDTLSGRLRSIFNNLRVSSI</sequence>
<dbReference type="GeneID" id="23859755"/>
<dbReference type="AlphaFoldDB" id="C9ZMX1"/>
<accession>C9ZMX1</accession>
<organism evidence="2 3">
    <name type="scientific">Trypanosoma brucei gambiense (strain MHOM/CI/86/DAL972)</name>
    <dbReference type="NCBI Taxonomy" id="679716"/>
    <lineage>
        <taxon>Eukaryota</taxon>
        <taxon>Discoba</taxon>
        <taxon>Euglenozoa</taxon>
        <taxon>Kinetoplastea</taxon>
        <taxon>Metakinetoplastina</taxon>
        <taxon>Trypanosomatida</taxon>
        <taxon>Trypanosomatidae</taxon>
        <taxon>Trypanosoma</taxon>
    </lineage>
</organism>
<proteinExistence type="predicted"/>
<dbReference type="VEuPathDB" id="TriTrypDB:Tbg972.4.3250"/>
<feature type="chain" id="PRO_5003005772" evidence="1">
    <location>
        <begin position="18"/>
        <end position="310"/>
    </location>
</feature>
<name>C9ZMX1_TRYB9</name>
<evidence type="ECO:0000256" key="1">
    <source>
        <dbReference type="SAM" id="SignalP"/>
    </source>
</evidence>
<protein>
    <submittedName>
        <fullName evidence="2">Uncharacterized protein</fullName>
    </submittedName>
</protein>
<dbReference type="KEGG" id="tbg:TbgDal_IV3250"/>
<gene>
    <name evidence="2" type="ORF">TbgDal_IV3250</name>
</gene>
<feature type="signal peptide" evidence="1">
    <location>
        <begin position="1"/>
        <end position="17"/>
    </location>
</feature>